<organism evidence="2">
    <name type="scientific">marine metagenome</name>
    <dbReference type="NCBI Taxonomy" id="408172"/>
    <lineage>
        <taxon>unclassified sequences</taxon>
        <taxon>metagenomes</taxon>
        <taxon>ecological metagenomes</taxon>
    </lineage>
</organism>
<dbReference type="EMBL" id="UINC01039484">
    <property type="protein sequence ID" value="SVB38032.1"/>
    <property type="molecule type" value="Genomic_DNA"/>
</dbReference>
<reference evidence="2" key="1">
    <citation type="submission" date="2018-05" db="EMBL/GenBank/DDBJ databases">
        <authorList>
            <person name="Lanie J.A."/>
            <person name="Ng W.-L."/>
            <person name="Kazmierczak K.M."/>
            <person name="Andrzejewski T.M."/>
            <person name="Davidsen T.M."/>
            <person name="Wayne K.J."/>
            <person name="Tettelin H."/>
            <person name="Glass J.I."/>
            <person name="Rusch D."/>
            <person name="Podicherti R."/>
            <person name="Tsui H.-C.T."/>
            <person name="Winkler M.E."/>
        </authorList>
    </citation>
    <scope>NUCLEOTIDE SEQUENCE</scope>
</reference>
<evidence type="ECO:0000313" key="2">
    <source>
        <dbReference type="EMBL" id="SVB38032.1"/>
    </source>
</evidence>
<feature type="region of interest" description="Disordered" evidence="1">
    <location>
        <begin position="274"/>
        <end position="335"/>
    </location>
</feature>
<name>A0A382DJ17_9ZZZZ</name>
<feature type="compositionally biased region" description="Polar residues" evidence="1">
    <location>
        <begin position="118"/>
        <end position="128"/>
    </location>
</feature>
<feature type="region of interest" description="Disordered" evidence="1">
    <location>
        <begin position="177"/>
        <end position="226"/>
    </location>
</feature>
<feature type="compositionally biased region" description="Basic and acidic residues" evidence="1">
    <location>
        <begin position="83"/>
        <end position="97"/>
    </location>
</feature>
<proteinExistence type="predicted"/>
<protein>
    <submittedName>
        <fullName evidence="2">Uncharacterized protein</fullName>
    </submittedName>
</protein>
<feature type="region of interest" description="Disordered" evidence="1">
    <location>
        <begin position="112"/>
        <end position="131"/>
    </location>
</feature>
<feature type="region of interest" description="Disordered" evidence="1">
    <location>
        <begin position="40"/>
        <end position="104"/>
    </location>
</feature>
<evidence type="ECO:0000256" key="1">
    <source>
        <dbReference type="SAM" id="MobiDB-lite"/>
    </source>
</evidence>
<gene>
    <name evidence="2" type="ORF">METZ01_LOCUS190886</name>
</gene>
<accession>A0A382DJ17</accession>
<dbReference type="AlphaFoldDB" id="A0A382DJ17"/>
<sequence>MEVAPQELAQLLKLAGVGASPEPDMPEPEMASEPEVSVMAIPSDDGAPVGGGCGAPEPEHDHGSMRGIIDMLQGGGEEPIEEAPPKDDYENASKEFTGHPVDVIDTYDQYSYEPAKNSGMQRRTNSYGDNPLREEDLIKEYTEFKKKPINEWDWNNKLGNLIGGKGWNTDQELKTAKDAEGPIDREPGAQKDLRLGSKGKRTFMDPQSTTWKNNMKFRPGSLTKQVPNTLANTGVYDVEGPETALPGAQTRSNRQVAARNAQNAQNQTAVANTKGIKPDKGVPQGLLPPTERAKQDRLAAAQASAETGPLGPEGNPTVAQPKIDTDGTISTTDDPVQDMTAYNLPDPNEIANKGKAPVQDMTPYDEDIGNAQELSPSQRLAALKRADIKPQAYNPPDPNEIANKGQVLNPADQAAVPTVATTSGEHNAGDPNEIVNKGQDPAGMGIQPAGEFDRKISPKADELRSDFDADDITKVNTKVEPEPVPDMSTISKNAEILPADNFNSFNDAFAHYRDKLGPKKKFQWKNPKTGKVEWFTTNRADDNLKDSVDVGLGRNINRLKFLAGI</sequence>
<feature type="compositionally biased region" description="Basic and acidic residues" evidence="1">
    <location>
        <begin position="177"/>
        <end position="195"/>
    </location>
</feature>